<reference evidence="1" key="1">
    <citation type="submission" date="2020-06" db="EMBL/GenBank/DDBJ databases">
        <title>Unique genomic features of the anaerobic methanotrophic archaea.</title>
        <authorList>
            <person name="Chadwick G.L."/>
            <person name="Skennerton C.T."/>
            <person name="Laso-Perez R."/>
            <person name="Leu A.O."/>
            <person name="Speth D.R."/>
            <person name="Yu H."/>
            <person name="Morgan-Lang C."/>
            <person name="Hatzenpichler R."/>
            <person name="Goudeau D."/>
            <person name="Malmstrom R."/>
            <person name="Brazelton W.J."/>
            <person name="Woyke T."/>
            <person name="Hallam S.J."/>
            <person name="Tyson G.W."/>
            <person name="Wegener G."/>
            <person name="Boetius A."/>
            <person name="Orphan V."/>
        </authorList>
    </citation>
    <scope>NUCLEOTIDE SEQUENCE</scope>
</reference>
<organism evidence="1">
    <name type="scientific">Candidatus Methanogaster sp. ANME-2c ERB4</name>
    <dbReference type="NCBI Taxonomy" id="2759911"/>
    <lineage>
        <taxon>Archaea</taxon>
        <taxon>Methanobacteriati</taxon>
        <taxon>Methanobacteriota</taxon>
        <taxon>Stenosarchaea group</taxon>
        <taxon>Methanomicrobia</taxon>
        <taxon>Methanosarcinales</taxon>
        <taxon>ANME-2 cluster</taxon>
        <taxon>Candidatus Methanogasteraceae</taxon>
        <taxon>Candidatus Methanogaster</taxon>
    </lineage>
</organism>
<dbReference type="Gene3D" id="1.10.10.10">
    <property type="entry name" value="Winged helix-like DNA-binding domain superfamily/Winged helix DNA-binding domain"/>
    <property type="match status" value="1"/>
</dbReference>
<dbReference type="SUPFAM" id="SSF52540">
    <property type="entry name" value="P-loop containing nucleoside triphosphate hydrolases"/>
    <property type="match status" value="1"/>
</dbReference>
<protein>
    <recommendedName>
        <fullName evidence="2">ATPase domain-containing protein</fullName>
    </recommendedName>
</protein>
<dbReference type="SUPFAM" id="SSF52980">
    <property type="entry name" value="Restriction endonuclease-like"/>
    <property type="match status" value="1"/>
</dbReference>
<dbReference type="Gene3D" id="3.40.50.300">
    <property type="entry name" value="P-loop containing nucleotide triphosphate hydrolases"/>
    <property type="match status" value="1"/>
</dbReference>
<accession>A0A7G9YN02</accession>
<proteinExistence type="predicted"/>
<evidence type="ECO:0000313" key="1">
    <source>
        <dbReference type="EMBL" id="QNO49386.1"/>
    </source>
</evidence>
<dbReference type="InterPro" id="IPR036388">
    <property type="entry name" value="WH-like_DNA-bd_sf"/>
</dbReference>
<dbReference type="AlphaFoldDB" id="A0A7G9YN02"/>
<sequence length="537" mass="61501">MIDTQTPVTGDEFFNRSETLKRLLITGRNYALIGLRKSGKTSILYEFEKRLKKPDTIPVHIYLLFSETERSFLTKYAAAVLYSFLERTETAITEPRENLNDLIVKTIERLPALTSDLIAVLNELDKKPDIGIASRILEIPYLLSRHTGNTSIIILDEFQVVQNFNIDMIDLLRQKIQTQRGVYYVVAGSAIGMMQGILTSSASPLFGHFEILSVGSFDYNWSRCFVTTHLHRSGLVIGEKLLNFLIAASGGFPYYLAVLADRIIEYCNTGSIKQVNQKAIIHAFDRDVFDTSGKIFVYFTDSLENTFQRRNIGFHIEILKAIASGSTKQSQIARYTTKMPQELSRPLRFLERTGFVTRNGVEYFMTDPMLKMWLSVAYPLQMELSFIKDGKRLDAFDKKIEEMITTYRRELGKGSESRVRELFRDFGGLELHHTKLPKFTEVEQRVIDGNEFDIVARYGEQYWIAEVKPGNINATDVNRFVEKLDKIVYTIDSTLIVALAGIDTDALRVAEENKIRVWDRDDVNFLMKLCGKFPILL</sequence>
<dbReference type="PANTHER" id="PTHR34301:SF8">
    <property type="entry name" value="ATPASE DOMAIN-CONTAINING PROTEIN"/>
    <property type="match status" value="1"/>
</dbReference>
<evidence type="ECO:0008006" key="2">
    <source>
        <dbReference type="Google" id="ProtNLM"/>
    </source>
</evidence>
<dbReference type="EMBL" id="MT631378">
    <property type="protein sequence ID" value="QNO49386.1"/>
    <property type="molecule type" value="Genomic_DNA"/>
</dbReference>
<gene>
    <name evidence="1" type="ORF">ICHGDBFH_00041</name>
</gene>
<dbReference type="SUPFAM" id="SSF46785">
    <property type="entry name" value="Winged helix' DNA-binding domain"/>
    <property type="match status" value="1"/>
</dbReference>
<dbReference type="InterPro" id="IPR011335">
    <property type="entry name" value="Restrct_endonuc-II-like"/>
</dbReference>
<dbReference type="InterPro" id="IPR027417">
    <property type="entry name" value="P-loop_NTPase"/>
</dbReference>
<dbReference type="InterPro" id="IPR036390">
    <property type="entry name" value="WH_DNA-bd_sf"/>
</dbReference>
<dbReference type="PANTHER" id="PTHR34301">
    <property type="entry name" value="DNA-BINDING PROTEIN-RELATED"/>
    <property type="match status" value="1"/>
</dbReference>
<name>A0A7G9YN02_9EURY</name>